<organism evidence="2">
    <name type="scientific">marine sediment metagenome</name>
    <dbReference type="NCBI Taxonomy" id="412755"/>
    <lineage>
        <taxon>unclassified sequences</taxon>
        <taxon>metagenomes</taxon>
        <taxon>ecological metagenomes</taxon>
    </lineage>
</organism>
<gene>
    <name evidence="2" type="ORF">S01H4_17956</name>
</gene>
<dbReference type="Gene3D" id="3.30.70.20">
    <property type="match status" value="1"/>
</dbReference>
<feature type="non-terminal residue" evidence="2">
    <location>
        <position position="1"/>
    </location>
</feature>
<dbReference type="SUPFAM" id="SSF54862">
    <property type="entry name" value="4Fe-4S ferredoxins"/>
    <property type="match status" value="1"/>
</dbReference>
<dbReference type="PROSITE" id="PS00198">
    <property type="entry name" value="4FE4S_FER_1"/>
    <property type="match status" value="1"/>
</dbReference>
<sequence length="265" mass="29920">LFEYQFMRGETGEKQKKIAQTFDRIFTKLSKSAQKNYDTLVEQNKKYPPITRIVPVEEEIEDVPVDKILPHEEASKIVNKYDDIALVHCYCRHEKDLLEHSCSVTDERLNCFLLGKSAQFAIKHNFGKSISKKDAISIINKASDEGLVHKAFHIHLKPELDEEAICNCCKCCCGIFSLFWKGISPYHCYTSYLAEVEEDSCVGCGTCVEKCPIEAIDLVDNIAVIDGSRCIGCGVCVHHCPEKAMNLNRTGNREVFVPPPKLKVT</sequence>
<dbReference type="AlphaFoldDB" id="X0ZA02"/>
<dbReference type="InterPro" id="IPR017896">
    <property type="entry name" value="4Fe4S_Fe-S-bd"/>
</dbReference>
<reference evidence="2" key="1">
    <citation type="journal article" date="2014" name="Front. Microbiol.">
        <title>High frequency of phylogenetically diverse reductive dehalogenase-homologous genes in deep subseafloor sedimentary metagenomes.</title>
        <authorList>
            <person name="Kawai M."/>
            <person name="Futagami T."/>
            <person name="Toyoda A."/>
            <person name="Takaki Y."/>
            <person name="Nishi S."/>
            <person name="Hori S."/>
            <person name="Arai W."/>
            <person name="Tsubouchi T."/>
            <person name="Morono Y."/>
            <person name="Uchiyama I."/>
            <person name="Ito T."/>
            <person name="Fujiyama A."/>
            <person name="Inagaki F."/>
            <person name="Takami H."/>
        </authorList>
    </citation>
    <scope>NUCLEOTIDE SEQUENCE</scope>
    <source>
        <strain evidence="2">Expedition CK06-06</strain>
    </source>
</reference>
<dbReference type="PROSITE" id="PS51379">
    <property type="entry name" value="4FE4S_FER_2"/>
    <property type="match status" value="2"/>
</dbReference>
<evidence type="ECO:0000313" key="2">
    <source>
        <dbReference type="EMBL" id="GAG66069.1"/>
    </source>
</evidence>
<dbReference type="Pfam" id="PF13237">
    <property type="entry name" value="Fer4_10"/>
    <property type="match status" value="1"/>
</dbReference>
<evidence type="ECO:0000259" key="1">
    <source>
        <dbReference type="PROSITE" id="PS51379"/>
    </source>
</evidence>
<name>X0ZA02_9ZZZZ</name>
<protein>
    <recommendedName>
        <fullName evidence="1">4Fe-4S ferredoxin-type domain-containing protein</fullName>
    </recommendedName>
</protein>
<dbReference type="InterPro" id="IPR017900">
    <property type="entry name" value="4Fe4S_Fe_S_CS"/>
</dbReference>
<dbReference type="EMBL" id="BART01007940">
    <property type="protein sequence ID" value="GAG66069.1"/>
    <property type="molecule type" value="Genomic_DNA"/>
</dbReference>
<comment type="caution">
    <text evidence="2">The sequence shown here is derived from an EMBL/GenBank/DDBJ whole genome shotgun (WGS) entry which is preliminary data.</text>
</comment>
<proteinExistence type="predicted"/>
<feature type="domain" description="4Fe-4S ferredoxin-type" evidence="1">
    <location>
        <begin position="192"/>
        <end position="221"/>
    </location>
</feature>
<accession>X0ZA02</accession>
<feature type="domain" description="4Fe-4S ferredoxin-type" evidence="1">
    <location>
        <begin position="223"/>
        <end position="250"/>
    </location>
</feature>